<dbReference type="EMBL" id="CP139781">
    <property type="protein sequence ID" value="WRQ87723.1"/>
    <property type="molecule type" value="Genomic_DNA"/>
</dbReference>
<reference evidence="1 2" key="2">
    <citation type="submission" date="2023-12" db="EMBL/GenBank/DDBJ databases">
        <title>Description of an unclassified Opitutus bacterium of Verrucomicrobiota.</title>
        <authorList>
            <person name="Zhang D.-F."/>
        </authorList>
    </citation>
    <scope>NUCLEOTIDE SEQUENCE [LARGE SCALE GENOMIC DNA]</scope>
    <source>
        <strain evidence="1 2">WL0086</strain>
    </source>
</reference>
<protein>
    <recommendedName>
        <fullName evidence="3">VIT domain-containing protein</fullName>
    </recommendedName>
</protein>
<accession>A0ABZ1C8C3</accession>
<dbReference type="Proteomes" id="UP000738431">
    <property type="component" value="Chromosome"/>
</dbReference>
<organism evidence="1 2">
    <name type="scientific">Actomonas aquatica</name>
    <dbReference type="NCBI Taxonomy" id="2866162"/>
    <lineage>
        <taxon>Bacteria</taxon>
        <taxon>Pseudomonadati</taxon>
        <taxon>Verrucomicrobiota</taxon>
        <taxon>Opitutia</taxon>
        <taxon>Opitutales</taxon>
        <taxon>Opitutaceae</taxon>
        <taxon>Actomonas</taxon>
    </lineage>
</organism>
<name>A0ABZ1C8C3_9BACT</name>
<sequence>MSAASGALRAAEVEVAQVRFAEQRDAAGQVWWGAAVDLEVDATGGGAAGRFTGEVAVELQWGVERAEAPNGVALYRARSRTAALEEGRARFRFYLPPTLVRRDQVERAPRFWAVQVTVEGEVLADSRRSVGEGISSPEALANFRRGVAQQAEANDGVLLPWYLTPFLSEGRGEVVTPVPMRSENIAPLAAP</sequence>
<dbReference type="RefSeq" id="WP_221030119.1">
    <property type="nucleotide sequence ID" value="NZ_CP139781.1"/>
</dbReference>
<evidence type="ECO:0000313" key="2">
    <source>
        <dbReference type="Proteomes" id="UP000738431"/>
    </source>
</evidence>
<gene>
    <name evidence="1" type="ORF">K1X11_023170</name>
</gene>
<evidence type="ECO:0000313" key="1">
    <source>
        <dbReference type="EMBL" id="WRQ87723.1"/>
    </source>
</evidence>
<keyword evidence="2" id="KW-1185">Reference proteome</keyword>
<proteinExistence type="predicted"/>
<evidence type="ECO:0008006" key="3">
    <source>
        <dbReference type="Google" id="ProtNLM"/>
    </source>
</evidence>
<reference evidence="1 2" key="1">
    <citation type="submission" date="2021-08" db="EMBL/GenBank/DDBJ databases">
        <authorList>
            <person name="Zhang D."/>
            <person name="Zhang A."/>
            <person name="Wang L."/>
        </authorList>
    </citation>
    <scope>NUCLEOTIDE SEQUENCE [LARGE SCALE GENOMIC DNA]</scope>
    <source>
        <strain evidence="1 2">WL0086</strain>
    </source>
</reference>